<reference evidence="6" key="1">
    <citation type="submission" date="2023-03" db="EMBL/GenBank/DDBJ databases">
        <title>Emydomyces testavorans Genome Sequence.</title>
        <authorList>
            <person name="Hoyer L."/>
        </authorList>
    </citation>
    <scope>NUCLEOTIDE SEQUENCE</scope>
    <source>
        <strain evidence="6">16-2883</strain>
    </source>
</reference>
<dbReference type="SMART" id="SM00906">
    <property type="entry name" value="Fungal_trans"/>
    <property type="match status" value="1"/>
</dbReference>
<comment type="similarity">
    <text evidence="1">Belongs to the CoA-transferase III family.</text>
</comment>
<dbReference type="InterPro" id="IPR023606">
    <property type="entry name" value="CoA-Trfase_III_dom_1_sf"/>
</dbReference>
<dbReference type="GO" id="GO:0003677">
    <property type="term" value="F:DNA binding"/>
    <property type="evidence" value="ECO:0007669"/>
    <property type="project" value="InterPro"/>
</dbReference>
<feature type="compositionally biased region" description="Polar residues" evidence="3">
    <location>
        <begin position="634"/>
        <end position="681"/>
    </location>
</feature>
<dbReference type="GO" id="GO:0003824">
    <property type="term" value="F:catalytic activity"/>
    <property type="evidence" value="ECO:0007669"/>
    <property type="project" value="InterPro"/>
</dbReference>
<keyword evidence="4" id="KW-0812">Transmembrane</keyword>
<dbReference type="GO" id="GO:0008270">
    <property type="term" value="F:zinc ion binding"/>
    <property type="evidence" value="ECO:0007669"/>
    <property type="project" value="InterPro"/>
</dbReference>
<keyword evidence="4" id="KW-0472">Membrane</keyword>
<dbReference type="InterPro" id="IPR052985">
    <property type="entry name" value="CoA-trans_III_biosynth/detox"/>
</dbReference>
<feature type="region of interest" description="Disordered" evidence="3">
    <location>
        <begin position="1232"/>
        <end position="1273"/>
    </location>
</feature>
<feature type="compositionally biased region" description="Low complexity" evidence="3">
    <location>
        <begin position="622"/>
        <end position="632"/>
    </location>
</feature>
<evidence type="ECO:0000256" key="2">
    <source>
        <dbReference type="ARBA" id="ARBA00023242"/>
    </source>
</evidence>
<evidence type="ECO:0000256" key="1">
    <source>
        <dbReference type="ARBA" id="ARBA00008383"/>
    </source>
</evidence>
<feature type="region of interest" description="Disordered" evidence="3">
    <location>
        <begin position="610"/>
        <end position="692"/>
    </location>
</feature>
<feature type="transmembrane region" description="Helical" evidence="4">
    <location>
        <begin position="1119"/>
        <end position="1137"/>
    </location>
</feature>
<dbReference type="InterPro" id="IPR007219">
    <property type="entry name" value="XnlR_reg_dom"/>
</dbReference>
<evidence type="ECO:0000259" key="5">
    <source>
        <dbReference type="SMART" id="SM00906"/>
    </source>
</evidence>
<dbReference type="CDD" id="cd12148">
    <property type="entry name" value="fungal_TF_MHR"/>
    <property type="match status" value="1"/>
</dbReference>
<proteinExistence type="inferred from homology"/>
<gene>
    <name evidence="6" type="ORF">PRK78_003694</name>
</gene>
<dbReference type="Pfam" id="PF04082">
    <property type="entry name" value="Fungal_trans"/>
    <property type="match status" value="1"/>
</dbReference>
<dbReference type="GO" id="GO:0006351">
    <property type="term" value="P:DNA-templated transcription"/>
    <property type="evidence" value="ECO:0007669"/>
    <property type="project" value="InterPro"/>
</dbReference>
<dbReference type="InterPro" id="IPR003673">
    <property type="entry name" value="CoA-Trfase_fam_III"/>
</dbReference>
<keyword evidence="4" id="KW-1133">Transmembrane helix</keyword>
<accession>A0AAF0IJ07</accession>
<name>A0AAF0IJ07_9EURO</name>
<dbReference type="PANTHER" id="PTHR48229:SF1">
    <property type="entry name" value="ALPHA METHYLACYL-COA RACEMASE-RELATED"/>
    <property type="match status" value="1"/>
</dbReference>
<organism evidence="6 7">
    <name type="scientific">Emydomyces testavorans</name>
    <dbReference type="NCBI Taxonomy" id="2070801"/>
    <lineage>
        <taxon>Eukaryota</taxon>
        <taxon>Fungi</taxon>
        <taxon>Dikarya</taxon>
        <taxon>Ascomycota</taxon>
        <taxon>Pezizomycotina</taxon>
        <taxon>Eurotiomycetes</taxon>
        <taxon>Eurotiomycetidae</taxon>
        <taxon>Onygenales</taxon>
        <taxon>Nannizziopsiaceae</taxon>
        <taxon>Emydomyces</taxon>
    </lineage>
</organism>
<dbReference type="SUPFAM" id="SSF89796">
    <property type="entry name" value="CoA-transferase family III (CaiB/BaiF)"/>
    <property type="match status" value="2"/>
</dbReference>
<evidence type="ECO:0000256" key="3">
    <source>
        <dbReference type="SAM" id="MobiDB-lite"/>
    </source>
</evidence>
<evidence type="ECO:0000313" key="7">
    <source>
        <dbReference type="Proteomes" id="UP001219355"/>
    </source>
</evidence>
<keyword evidence="2" id="KW-0539">Nucleus</keyword>
<sequence length="1295" mass="143815">MAEPQDLQAERTPEDQHRSRGSTGQRREYGKGNGGVLRMEALCLELMQAKMPVLGYSPLRETQRIFNLLCNLKDELSLPSDLEAIAKNVEFTSEEDNIYFPIPLKETETASALKGIEVVVACSLANLKYGSRSRKIKINLEHATCFLFQTYLSTIDGLGKYDEDTDFLEAQSNPYRRMSANLYATKSPGAYYHIHGSLEATTTLGMIGLPPYRPDLKTIDDIAQVIESHVQQFTIEELEEKNKTLGQAGVIALKYEDFIATPHGKANVGRPPWTVINLESTTPPVPLPTDPAGTNPRVLQGIKVLELCRVIAGPVMGRILAEYGADVLKVTGPNVPDVPFFQIDVNMGKRTTDIDLKNDEGRAQFEKLLADADIILDGYRPGTFDKLGYGPEALARLGVQRGKGYVYVNENCFGYDGEWAYRPGWQQIADCVSGVAWAQGKFMGLNEPVVPPFPISDYGTGAMGATAAMIGLYHRATKGGSWHGRVSLVQYDLLLFTAGPYEDKVQEELRSRLEESFFALRHQHSVDQISGTVMKIMRARYPHLFQQYRENWRSRGFNADVSIITPVAEIEGVEVSFQRASAPNGTHEPEWSFHENNRQHLSAEQRALPSFTTYDTPSQRNTTLGTAGTLAASPLSSSQKRSGPSLSNAPTITPRPSLTESQAAPTRPETNSGLFYNTTHSEPNEEEPLSEASRMLKDGRGRLLYLGDSASLSYLDTIRRLVEKTIGVSRFTSDPHKHSLVELSISAGLKPTHVLPDREVAEFLIDSFFSTTVGIVQVLDKEAFINEFATIYGNPLQVEQSRLCLLNLVFAVGLQMSQSSAVHGFRGSQILKRLGSDLTERAKIFYLNAAHLNDPISGFEDGDITSIQSLLLITLFMLTVAKRNAAWAYFGMAVRSAYALGLHRKNTMSTFTTAEQRLRRNIWRTMYILDCFLSASLGRPNGINSRDAAELFIGDEDDGHEISERGIDTAALYASVRAARLLGDILSCVYAERKISVKFVEKSARQFQDWKDALPDILHWRNISIPNEDPRTTLAQVHVNLYYFHGIILLTRPFLLQKIVNQARPAKDSVKSPEATSGLERPPAQTDSFSAACVRAAFYSIEIVQSAILKRALPRRDPFVIYWLFTASLIVLSNAFCKVYGEGDNRRIEQTSLELHIYLAETDPLAQRYLQILTAFHEAISSDSSQRVASSCLGYANQAIFSSLFEDKPRALDGKSRSHSNSLQPMEIADREPSQFDQASHMGNAPAAEGQPGNSSCEPVQMSPNMNTTEISPPDYSLDFDNYFLNLVSQGDAPY</sequence>
<evidence type="ECO:0000313" key="6">
    <source>
        <dbReference type="EMBL" id="WEW58226.1"/>
    </source>
</evidence>
<dbReference type="Proteomes" id="UP001219355">
    <property type="component" value="Chromosome 2"/>
</dbReference>
<keyword evidence="7" id="KW-1185">Reference proteome</keyword>
<feature type="domain" description="Xylanolytic transcriptional activator regulatory" evidence="5">
    <location>
        <begin position="886"/>
        <end position="958"/>
    </location>
</feature>
<dbReference type="PANTHER" id="PTHR48229">
    <property type="entry name" value="CAIB/BAIF FAMILY ENZYME (AFU_ORTHOLOGUE AFUA_1G05360)-RELATED"/>
    <property type="match status" value="1"/>
</dbReference>
<dbReference type="Pfam" id="PF02515">
    <property type="entry name" value="CoA_transf_3"/>
    <property type="match status" value="1"/>
</dbReference>
<dbReference type="Gene3D" id="3.40.50.10540">
    <property type="entry name" value="Crotonobetainyl-coa:carnitine coa-transferase, domain 1"/>
    <property type="match status" value="1"/>
</dbReference>
<dbReference type="EMBL" id="CP120628">
    <property type="protein sequence ID" value="WEW58226.1"/>
    <property type="molecule type" value="Genomic_DNA"/>
</dbReference>
<feature type="compositionally biased region" description="Polar residues" evidence="3">
    <location>
        <begin position="1252"/>
        <end position="1271"/>
    </location>
</feature>
<evidence type="ECO:0000256" key="4">
    <source>
        <dbReference type="SAM" id="Phobius"/>
    </source>
</evidence>
<feature type="compositionally biased region" description="Basic and acidic residues" evidence="3">
    <location>
        <begin position="8"/>
        <end position="18"/>
    </location>
</feature>
<protein>
    <recommendedName>
        <fullName evidence="5">Xylanolytic transcriptional activator regulatory domain-containing protein</fullName>
    </recommendedName>
</protein>
<feature type="region of interest" description="Disordered" evidence="3">
    <location>
        <begin position="1"/>
        <end position="32"/>
    </location>
</feature>
<feature type="compositionally biased region" description="Polar residues" evidence="3">
    <location>
        <begin position="610"/>
        <end position="621"/>
    </location>
</feature>